<dbReference type="GO" id="GO:0003723">
    <property type="term" value="F:RNA binding"/>
    <property type="evidence" value="ECO:0007669"/>
    <property type="project" value="TreeGrafter"/>
</dbReference>
<dbReference type="InterPro" id="IPR051644">
    <property type="entry name" value="TRAMP_AT-DNA-binding"/>
</dbReference>
<feature type="region of interest" description="Disordered" evidence="4">
    <location>
        <begin position="512"/>
        <end position="673"/>
    </location>
</feature>
<keyword evidence="2" id="KW-0677">Repeat</keyword>
<dbReference type="PANTHER" id="PTHR46543">
    <property type="entry name" value="ZINC FINGER CCHC DOMAIN-CONTAINING PROTEIN 7"/>
    <property type="match status" value="1"/>
</dbReference>
<reference evidence="5 6" key="1">
    <citation type="journal article" date="2012" name="Eukaryot. Cell">
        <title>Genome sequence of the Trichosporon asahii environmental strain CBS 8904.</title>
        <authorList>
            <person name="Yang R.Y."/>
            <person name="Li H.T."/>
            <person name="Zhu H."/>
            <person name="Zhou G.P."/>
            <person name="Wang M."/>
            <person name="Wang L."/>
        </authorList>
    </citation>
    <scope>NUCLEOTIDE SEQUENCE [LARGE SCALE GENOMIC DNA]</scope>
    <source>
        <strain evidence="5 6">CBS 8904</strain>
    </source>
</reference>
<feature type="compositionally biased region" description="Low complexity" evidence="4">
    <location>
        <begin position="520"/>
        <end position="532"/>
    </location>
</feature>
<dbReference type="GO" id="GO:0071031">
    <property type="term" value="P:nuclear mRNA surveillance of mRNA 3'-end processing"/>
    <property type="evidence" value="ECO:0007669"/>
    <property type="project" value="TreeGrafter"/>
</dbReference>
<dbReference type="GO" id="GO:0071039">
    <property type="term" value="P:nuclear polyadenylation-dependent CUT catabolic process"/>
    <property type="evidence" value="ECO:0007669"/>
    <property type="project" value="TreeGrafter"/>
</dbReference>
<protein>
    <submittedName>
        <fullName evidence="5">Uncharacterized protein</fullName>
    </submittedName>
</protein>
<comment type="subcellular location">
    <subcellularLocation>
        <location evidence="1">Nucleus</location>
    </subcellularLocation>
</comment>
<name>K1WCB9_TRIAC</name>
<dbReference type="GO" id="GO:0031499">
    <property type="term" value="C:TRAMP complex"/>
    <property type="evidence" value="ECO:0007669"/>
    <property type="project" value="TreeGrafter"/>
</dbReference>
<keyword evidence="3" id="KW-0539">Nucleus</keyword>
<feature type="region of interest" description="Disordered" evidence="4">
    <location>
        <begin position="1"/>
        <end position="55"/>
    </location>
</feature>
<dbReference type="Proteomes" id="UP000006757">
    <property type="component" value="Unassembled WGS sequence"/>
</dbReference>
<dbReference type="EMBL" id="AMBO01000373">
    <property type="protein sequence ID" value="EKC99268.1"/>
    <property type="molecule type" value="Genomic_DNA"/>
</dbReference>
<sequence>MGLAQYAEWLDQRTQRTSSQQLGGRGHRACHLDFPPTTLPPPGKTTEEHPPNTQRGVIITRRELASALSLVLSILKDNKSQPPLAPPLHPSSPLLSPAIKPGSTLLDIHARDHEYPRFNRNSEPPPDREKEPMYGFSSYGRITSPDSAPSSPADGTGTGGTGGAGTGNSTPSVQSATMDGLEPAPSQQTQPAQSAPQQTPQHQTPQQQQQQTPGTPVTANMGAPDGTPGVLHAPAQQTQQTQQASHSQQQHSPPQLHTQHTLAQPGQQPQTGQQPQQGQQQQGQQQQQSQPGQQQHGHHQPGQSGQPGSHQLYPPTAGTFAPPPPPHMNGMYFSGGVWGSALDPALEFSRAHQQHSQHPQHQSQHQQQQPTDPLLMFPMGYNSRRRDARFSETSGQNHFVHTHPSPTDRKYEQHSAPTRPGPSVTGSGSGSGSGSSGQQYRENGLNHDDPNYDYGGSYEYYGNAPGAPGEYRYPTAQAPTIDGYVPPRLRPAPSQRLWDEQYTNGFHEWNHHHAQHQHQHQQGSHSHSPSMQDQQLPGGGMNSLGLGLVHSNPGAPAGHAGGSMPPPLANHSKNGPPSAGPSQSGENKSPTRRMASAPTTVSPVNKVRARLPETTGGKLTSSDGSSATTAARRSPAGTICSSQDELTTGSQGQAPHAHAAHRVVPLSRSSAPASRPPWLLERELVQPLANSVGTALSATSIPAALGLSRRSRVVFGRQQ</sequence>
<feature type="compositionally biased region" description="Polar residues" evidence="4">
    <location>
        <begin position="571"/>
        <end position="588"/>
    </location>
</feature>
<feature type="compositionally biased region" description="Polar residues" evidence="4">
    <location>
        <begin position="168"/>
        <end position="177"/>
    </location>
</feature>
<dbReference type="OMA" id="ARDHEYP"/>
<evidence type="ECO:0000313" key="6">
    <source>
        <dbReference type="Proteomes" id="UP000006757"/>
    </source>
</evidence>
<feature type="compositionally biased region" description="Low complexity" evidence="4">
    <location>
        <begin position="354"/>
        <end position="370"/>
    </location>
</feature>
<dbReference type="GO" id="GO:0071038">
    <property type="term" value="P:TRAMP-dependent tRNA surveillance pathway"/>
    <property type="evidence" value="ECO:0007669"/>
    <property type="project" value="TreeGrafter"/>
</dbReference>
<organism evidence="5 6">
    <name type="scientific">Trichosporon asahii var. asahii (strain CBS 8904)</name>
    <name type="common">Yeast</name>
    <dbReference type="NCBI Taxonomy" id="1220162"/>
    <lineage>
        <taxon>Eukaryota</taxon>
        <taxon>Fungi</taxon>
        <taxon>Dikarya</taxon>
        <taxon>Basidiomycota</taxon>
        <taxon>Agaricomycotina</taxon>
        <taxon>Tremellomycetes</taxon>
        <taxon>Trichosporonales</taxon>
        <taxon>Trichosporonaceae</taxon>
        <taxon>Trichosporon</taxon>
    </lineage>
</organism>
<evidence type="ECO:0000256" key="2">
    <source>
        <dbReference type="ARBA" id="ARBA00022737"/>
    </source>
</evidence>
<accession>K1WCB9</accession>
<feature type="compositionally biased region" description="Polar residues" evidence="4">
    <location>
        <begin position="639"/>
        <end position="653"/>
    </location>
</feature>
<evidence type="ECO:0000256" key="1">
    <source>
        <dbReference type="ARBA" id="ARBA00004123"/>
    </source>
</evidence>
<feature type="region of interest" description="Disordered" evidence="4">
    <location>
        <begin position="81"/>
        <end position="100"/>
    </location>
</feature>
<dbReference type="GO" id="GO:0071035">
    <property type="term" value="P:nuclear polyadenylation-dependent rRNA catabolic process"/>
    <property type="evidence" value="ECO:0007669"/>
    <property type="project" value="TreeGrafter"/>
</dbReference>
<dbReference type="GO" id="GO:0071036">
    <property type="term" value="P:nuclear polyadenylation-dependent snoRNA catabolic process"/>
    <property type="evidence" value="ECO:0007669"/>
    <property type="project" value="TreeGrafter"/>
</dbReference>
<dbReference type="AlphaFoldDB" id="K1WCB9"/>
<comment type="caution">
    <text evidence="5">The sequence shown here is derived from an EMBL/GenBank/DDBJ whole genome shotgun (WGS) entry which is preliminary data.</text>
</comment>
<keyword evidence="6" id="KW-1185">Reference proteome</keyword>
<evidence type="ECO:0000256" key="4">
    <source>
        <dbReference type="SAM" id="MobiDB-lite"/>
    </source>
</evidence>
<feature type="compositionally biased region" description="Low complexity" evidence="4">
    <location>
        <begin position="620"/>
        <end position="638"/>
    </location>
</feature>
<feature type="compositionally biased region" description="Low complexity" evidence="4">
    <location>
        <begin position="183"/>
        <end position="216"/>
    </location>
</feature>
<proteinExistence type="predicted"/>
<gene>
    <name evidence="5" type="ORF">A1Q2_06468</name>
</gene>
<dbReference type="GO" id="GO:0071037">
    <property type="term" value="P:nuclear polyadenylation-dependent snRNA catabolic process"/>
    <property type="evidence" value="ECO:0007669"/>
    <property type="project" value="TreeGrafter"/>
</dbReference>
<evidence type="ECO:0000313" key="5">
    <source>
        <dbReference type="EMBL" id="EKC99268.1"/>
    </source>
</evidence>
<dbReference type="HOGENOM" id="CLU_023478_0_0_1"/>
<dbReference type="InParanoid" id="K1WCB9"/>
<feature type="compositionally biased region" description="Gly residues" evidence="4">
    <location>
        <begin position="156"/>
        <end position="166"/>
    </location>
</feature>
<evidence type="ECO:0000256" key="3">
    <source>
        <dbReference type="ARBA" id="ARBA00023242"/>
    </source>
</evidence>
<feature type="region of interest" description="Disordered" evidence="4">
    <location>
        <begin position="115"/>
        <end position="457"/>
    </location>
</feature>
<feature type="compositionally biased region" description="Low complexity" evidence="4">
    <location>
        <begin position="144"/>
        <end position="155"/>
    </location>
</feature>
<feature type="compositionally biased region" description="Low complexity" evidence="4">
    <location>
        <begin position="231"/>
        <end position="320"/>
    </location>
</feature>
<dbReference type="PANTHER" id="PTHR46543:SF2">
    <property type="entry name" value="AGAP013096-PA"/>
    <property type="match status" value="1"/>
</dbReference>